<proteinExistence type="predicted"/>
<dbReference type="Proteomes" id="UP000784294">
    <property type="component" value="Unassembled WGS sequence"/>
</dbReference>
<feature type="transmembrane region" description="Helical" evidence="2">
    <location>
        <begin position="159"/>
        <end position="181"/>
    </location>
</feature>
<keyword evidence="2" id="KW-1133">Transmembrane helix</keyword>
<keyword evidence="4" id="KW-1185">Reference proteome</keyword>
<feature type="region of interest" description="Disordered" evidence="1">
    <location>
        <begin position="1"/>
        <end position="26"/>
    </location>
</feature>
<dbReference type="AlphaFoldDB" id="A0A3S5AT43"/>
<comment type="caution">
    <text evidence="3">The sequence shown here is derived from an EMBL/GenBank/DDBJ whole genome shotgun (WGS) entry which is preliminary data.</text>
</comment>
<evidence type="ECO:0000313" key="4">
    <source>
        <dbReference type="Proteomes" id="UP000784294"/>
    </source>
</evidence>
<accession>A0A3S5AT43</accession>
<protein>
    <submittedName>
        <fullName evidence="3">Uncharacterized protein</fullName>
    </submittedName>
</protein>
<reference evidence="3" key="1">
    <citation type="submission" date="2018-11" db="EMBL/GenBank/DDBJ databases">
        <authorList>
            <consortium name="Pathogen Informatics"/>
        </authorList>
    </citation>
    <scope>NUCLEOTIDE SEQUENCE</scope>
</reference>
<evidence type="ECO:0000313" key="3">
    <source>
        <dbReference type="EMBL" id="VEL24519.1"/>
    </source>
</evidence>
<dbReference type="EMBL" id="CAAALY010068168">
    <property type="protein sequence ID" value="VEL24519.1"/>
    <property type="molecule type" value="Genomic_DNA"/>
</dbReference>
<feature type="compositionally biased region" description="Polar residues" evidence="1">
    <location>
        <begin position="9"/>
        <end position="18"/>
    </location>
</feature>
<keyword evidence="2" id="KW-0472">Membrane</keyword>
<organism evidence="3 4">
    <name type="scientific">Protopolystoma xenopodis</name>
    <dbReference type="NCBI Taxonomy" id="117903"/>
    <lineage>
        <taxon>Eukaryota</taxon>
        <taxon>Metazoa</taxon>
        <taxon>Spiralia</taxon>
        <taxon>Lophotrochozoa</taxon>
        <taxon>Platyhelminthes</taxon>
        <taxon>Monogenea</taxon>
        <taxon>Polyopisthocotylea</taxon>
        <taxon>Polystomatidea</taxon>
        <taxon>Polystomatidae</taxon>
        <taxon>Protopolystoma</taxon>
    </lineage>
</organism>
<keyword evidence="2" id="KW-0812">Transmembrane</keyword>
<evidence type="ECO:0000256" key="2">
    <source>
        <dbReference type="SAM" id="Phobius"/>
    </source>
</evidence>
<sequence length="233" mass="25099">MIIPASGQAGVNSPSGTQGPPRRSGVMQGQELIILCEEELGGQSVSSSIGAAGDIPSQILSSNSSSANSASTTSVGVSLLTGTGTSGSSSCSRPGSSSGKKLSLFGQVYSRAECRPPTNSKYMRLKEQQVVNFECFGILVMSSSCDLYNHFFIFDPLELFAGSSSAVIFFPLCSFCGTYYFHISKTFLRKLILFCPLKLRNIGFSLASKRSIYSCFRLRLDSMIICFNIWFLS</sequence>
<gene>
    <name evidence="3" type="ORF">PXEA_LOCUS17959</name>
</gene>
<evidence type="ECO:0000256" key="1">
    <source>
        <dbReference type="SAM" id="MobiDB-lite"/>
    </source>
</evidence>
<name>A0A3S5AT43_9PLAT</name>